<name>A0A0E9RVF9_ANGAN</name>
<protein>
    <submittedName>
        <fullName evidence="1">Uncharacterized protein</fullName>
    </submittedName>
</protein>
<accession>A0A0E9RVF9</accession>
<evidence type="ECO:0000313" key="1">
    <source>
        <dbReference type="EMBL" id="JAH32772.1"/>
    </source>
</evidence>
<reference evidence="1" key="1">
    <citation type="submission" date="2014-11" db="EMBL/GenBank/DDBJ databases">
        <authorList>
            <person name="Amaro Gonzalez C."/>
        </authorList>
    </citation>
    <scope>NUCLEOTIDE SEQUENCE</scope>
</reference>
<proteinExistence type="predicted"/>
<dbReference type="EMBL" id="GBXM01075805">
    <property type="protein sequence ID" value="JAH32772.1"/>
    <property type="molecule type" value="Transcribed_RNA"/>
</dbReference>
<organism evidence="1">
    <name type="scientific">Anguilla anguilla</name>
    <name type="common">European freshwater eel</name>
    <name type="synonym">Muraena anguilla</name>
    <dbReference type="NCBI Taxonomy" id="7936"/>
    <lineage>
        <taxon>Eukaryota</taxon>
        <taxon>Metazoa</taxon>
        <taxon>Chordata</taxon>
        <taxon>Craniata</taxon>
        <taxon>Vertebrata</taxon>
        <taxon>Euteleostomi</taxon>
        <taxon>Actinopterygii</taxon>
        <taxon>Neopterygii</taxon>
        <taxon>Teleostei</taxon>
        <taxon>Anguilliformes</taxon>
        <taxon>Anguillidae</taxon>
        <taxon>Anguilla</taxon>
    </lineage>
</organism>
<sequence>MQKVLYFFDDYNC</sequence>
<reference evidence="1" key="2">
    <citation type="journal article" date="2015" name="Fish Shellfish Immunol.">
        <title>Early steps in the European eel (Anguilla anguilla)-Vibrio vulnificus interaction in the gills: Role of the RtxA13 toxin.</title>
        <authorList>
            <person name="Callol A."/>
            <person name="Pajuelo D."/>
            <person name="Ebbesson L."/>
            <person name="Teles M."/>
            <person name="MacKenzie S."/>
            <person name="Amaro C."/>
        </authorList>
    </citation>
    <scope>NUCLEOTIDE SEQUENCE</scope>
</reference>